<dbReference type="PATRIC" id="fig|265726.11.peg.1837"/>
<comment type="caution">
    <text evidence="6">The sequence shown here is derived from an EMBL/GenBank/DDBJ whole genome shotgun (WGS) entry which is preliminary data.</text>
</comment>
<organism evidence="6 7">
    <name type="scientific">Photobacterium halotolerans</name>
    <dbReference type="NCBI Taxonomy" id="265726"/>
    <lineage>
        <taxon>Bacteria</taxon>
        <taxon>Pseudomonadati</taxon>
        <taxon>Pseudomonadota</taxon>
        <taxon>Gammaproteobacteria</taxon>
        <taxon>Vibrionales</taxon>
        <taxon>Vibrionaceae</taxon>
        <taxon>Photobacterium</taxon>
    </lineage>
</organism>
<keyword evidence="3" id="KW-0949">S-adenosyl-L-methionine</keyword>
<dbReference type="Proteomes" id="UP000033633">
    <property type="component" value="Unassembled WGS sequence"/>
</dbReference>
<gene>
    <name evidence="6" type="ORF">KY46_17770</name>
</gene>
<sequence length="242" mass="27505">MRIHAVHNLYEMRLARSTRPFLARGGKVERCQFCMLRAHLCICSHKPQIESDAAFMLIMYDDEVLKPSNTGRLIADLFTDTFAFIWSRTEPDPAMLAVLADPQWQPYVIFPAEYGTPERVASEVVPAPGKRPLFILLDGSWSEAKKMFRKSPYLNNFPMLSITPESRSRYQVREATKDNQLGTAEVAARIVAGFGEQENARMLDLWFDVFRENYMVGKLNRSLPQDSALARLKQAVAADATL</sequence>
<evidence type="ECO:0000256" key="3">
    <source>
        <dbReference type="ARBA" id="ARBA00022691"/>
    </source>
</evidence>
<evidence type="ECO:0000313" key="7">
    <source>
        <dbReference type="Proteomes" id="UP000033633"/>
    </source>
</evidence>
<reference evidence="6 7" key="1">
    <citation type="submission" date="2014-12" db="EMBL/GenBank/DDBJ databases">
        <title>Mercury Reductase activity and rhizosphere competence traits in the genome of root associated Photobacterium halotolerans MELD1.</title>
        <authorList>
            <person name="Mathew D.C."/>
            <person name="Huang C.-C."/>
        </authorList>
    </citation>
    <scope>NUCLEOTIDE SEQUENCE [LARGE SCALE GENOMIC DNA]</scope>
    <source>
        <strain evidence="6 7">MELD1</strain>
    </source>
</reference>
<evidence type="ECO:0000256" key="2">
    <source>
        <dbReference type="ARBA" id="ARBA00022679"/>
    </source>
</evidence>
<dbReference type="InterPro" id="IPR039262">
    <property type="entry name" value="DTWD2/TAPT"/>
</dbReference>
<evidence type="ECO:0000256" key="1">
    <source>
        <dbReference type="ARBA" id="ARBA00012386"/>
    </source>
</evidence>
<evidence type="ECO:0000313" key="6">
    <source>
        <dbReference type="EMBL" id="KKC98602.1"/>
    </source>
</evidence>
<dbReference type="GO" id="GO:0016432">
    <property type="term" value="F:tRNA-uridine aminocarboxypropyltransferase activity"/>
    <property type="evidence" value="ECO:0007669"/>
    <property type="project" value="UniProtKB-EC"/>
</dbReference>
<dbReference type="RefSeq" id="WP_046221956.1">
    <property type="nucleotide sequence ID" value="NZ_JWYV01000018.1"/>
</dbReference>
<dbReference type="Pfam" id="PF03942">
    <property type="entry name" value="DTW"/>
    <property type="match status" value="1"/>
</dbReference>
<name>A0A0F5V962_9GAMM</name>
<proteinExistence type="predicted"/>
<keyword evidence="4" id="KW-0819">tRNA processing</keyword>
<dbReference type="EC" id="2.5.1.25" evidence="1"/>
<dbReference type="STRING" id="265726.KY46_17770"/>
<dbReference type="OrthoDB" id="370626at2"/>
<keyword evidence="7" id="KW-1185">Reference proteome</keyword>
<evidence type="ECO:0000259" key="5">
    <source>
        <dbReference type="SMART" id="SM01144"/>
    </source>
</evidence>
<dbReference type="PANTHER" id="PTHR21392">
    <property type="entry name" value="TRNA-URIDINE AMINOCARBOXYPROPYLTRANSFERASE 2"/>
    <property type="match status" value="1"/>
</dbReference>
<keyword evidence="2" id="KW-0808">Transferase</keyword>
<dbReference type="InterPro" id="IPR005636">
    <property type="entry name" value="DTW"/>
</dbReference>
<dbReference type="EMBL" id="JWYV01000018">
    <property type="protein sequence ID" value="KKC98602.1"/>
    <property type="molecule type" value="Genomic_DNA"/>
</dbReference>
<dbReference type="SMART" id="SM01144">
    <property type="entry name" value="DTW"/>
    <property type="match status" value="1"/>
</dbReference>
<evidence type="ECO:0000256" key="4">
    <source>
        <dbReference type="ARBA" id="ARBA00022694"/>
    </source>
</evidence>
<dbReference type="GO" id="GO:0008033">
    <property type="term" value="P:tRNA processing"/>
    <property type="evidence" value="ECO:0007669"/>
    <property type="project" value="UniProtKB-KW"/>
</dbReference>
<dbReference type="AlphaFoldDB" id="A0A0F5V962"/>
<dbReference type="PANTHER" id="PTHR21392:SF1">
    <property type="entry name" value="TRNA-URIDINE AMINOCARBOXYPROPYLTRANSFERASE"/>
    <property type="match status" value="1"/>
</dbReference>
<feature type="domain" description="DTW" evidence="5">
    <location>
        <begin position="27"/>
        <end position="219"/>
    </location>
</feature>
<protein>
    <recommendedName>
        <fullName evidence="1">tRNA-uridine aminocarboxypropyltransferase</fullName>
        <ecNumber evidence="1">2.5.1.25</ecNumber>
    </recommendedName>
</protein>
<accession>A0A0F5V962</accession>